<name>A0AAV5WUH0_9BILA</name>
<protein>
    <submittedName>
        <fullName evidence="1">Uncharacterized protein</fullName>
    </submittedName>
</protein>
<feature type="non-terminal residue" evidence="1">
    <location>
        <position position="80"/>
    </location>
</feature>
<evidence type="ECO:0000313" key="1">
    <source>
        <dbReference type="EMBL" id="GMT35240.1"/>
    </source>
</evidence>
<proteinExistence type="predicted"/>
<gene>
    <name evidence="1" type="ORF">PFISCL1PPCAC_26537</name>
</gene>
<accession>A0AAV5WUH0</accession>
<comment type="caution">
    <text evidence="1">The sequence shown here is derived from an EMBL/GenBank/DDBJ whole genome shotgun (WGS) entry which is preliminary data.</text>
</comment>
<sequence length="80" mass="8424">TTSLEKRDGEVSCGAGKKLVVSSNDQQASGLLVDGTVKCVDGIWKGALINSGSFENRDVYATCLATKCGPVTRNDEVCRT</sequence>
<dbReference type="EMBL" id="BTSY01000007">
    <property type="protein sequence ID" value="GMT35240.1"/>
    <property type="molecule type" value="Genomic_DNA"/>
</dbReference>
<organism evidence="1 2">
    <name type="scientific">Pristionchus fissidentatus</name>
    <dbReference type="NCBI Taxonomy" id="1538716"/>
    <lineage>
        <taxon>Eukaryota</taxon>
        <taxon>Metazoa</taxon>
        <taxon>Ecdysozoa</taxon>
        <taxon>Nematoda</taxon>
        <taxon>Chromadorea</taxon>
        <taxon>Rhabditida</taxon>
        <taxon>Rhabditina</taxon>
        <taxon>Diplogasteromorpha</taxon>
        <taxon>Diplogasteroidea</taxon>
        <taxon>Neodiplogasteridae</taxon>
        <taxon>Pristionchus</taxon>
    </lineage>
</organism>
<dbReference type="AlphaFoldDB" id="A0AAV5WUH0"/>
<keyword evidence="2" id="KW-1185">Reference proteome</keyword>
<dbReference type="Proteomes" id="UP001432322">
    <property type="component" value="Unassembled WGS sequence"/>
</dbReference>
<feature type="non-terminal residue" evidence="1">
    <location>
        <position position="1"/>
    </location>
</feature>
<reference evidence="1" key="1">
    <citation type="submission" date="2023-10" db="EMBL/GenBank/DDBJ databases">
        <title>Genome assembly of Pristionchus species.</title>
        <authorList>
            <person name="Yoshida K."/>
            <person name="Sommer R.J."/>
        </authorList>
    </citation>
    <scope>NUCLEOTIDE SEQUENCE</scope>
    <source>
        <strain evidence="1">RS5133</strain>
    </source>
</reference>
<evidence type="ECO:0000313" key="2">
    <source>
        <dbReference type="Proteomes" id="UP001432322"/>
    </source>
</evidence>